<protein>
    <submittedName>
        <fullName evidence="1">Terminase</fullName>
    </submittedName>
</protein>
<dbReference type="EMBL" id="MF346584">
    <property type="protein sequence ID" value="ASJ78927.1"/>
    <property type="molecule type" value="Genomic_DNA"/>
</dbReference>
<accession>A0A220NQK8</accession>
<sequence>MADNEIGRPTKYKEEYAELAYNYCLLGAIDEELSSFFDVDVSTIHRWKHDHPDFCDSIKRGKEIADAKVAQALFHRATGYSHEDIDIKMYEGGIIETPYIKHYPPDATSAIFWLKNRQPKKWRDKQVTEHEGQITIETKSMEDIFK</sequence>
<evidence type="ECO:0000313" key="2">
    <source>
        <dbReference type="Proteomes" id="UP000223588"/>
    </source>
</evidence>
<dbReference type="Proteomes" id="UP000223588">
    <property type="component" value="Segment"/>
</dbReference>
<organism evidence="1 2">
    <name type="scientific">Acinetobacter phage AbP2</name>
    <dbReference type="NCBI Taxonomy" id="2015804"/>
    <lineage>
        <taxon>Viruses</taxon>
        <taxon>Duplodnaviria</taxon>
        <taxon>Heunggongvirae</taxon>
        <taxon>Uroviricota</taxon>
        <taxon>Caudoviricetes</taxon>
        <taxon>Obolenskvirus</taxon>
        <taxon>Obolenskvirus AbP2</taxon>
    </lineage>
</organism>
<dbReference type="OrthoDB" id="20673at10239"/>
<reference evidence="1 2" key="1">
    <citation type="submission" date="2017-06" db="EMBL/GenBank/DDBJ databases">
        <title>Acinetobacter baumannii phage AbP2.</title>
        <authorList>
            <person name="Yang Z."/>
            <person name="Yin S."/>
            <person name="Jiang B."/>
            <person name="Huang G."/>
            <person name="Peng Y."/>
        </authorList>
    </citation>
    <scope>NUCLEOTIDE SEQUENCE [LARGE SCALE GENOMIC DNA]</scope>
</reference>
<evidence type="ECO:0000313" key="1">
    <source>
        <dbReference type="EMBL" id="ASJ78927.1"/>
    </source>
</evidence>
<proteinExistence type="predicted"/>
<gene>
    <name evidence="1" type="ORF">ABP2_056</name>
</gene>
<name>A0A220NQK8_9CAUD</name>
<keyword evidence="2" id="KW-1185">Reference proteome</keyword>